<dbReference type="Gene3D" id="3.30.390.10">
    <property type="entry name" value="Enolase-like, N-terminal domain"/>
    <property type="match status" value="1"/>
</dbReference>
<feature type="domain" description="Enolase N-terminal" evidence="17">
    <location>
        <begin position="8"/>
        <end position="138"/>
    </location>
</feature>
<dbReference type="InterPro" id="IPR036849">
    <property type="entry name" value="Enolase-like_C_sf"/>
</dbReference>
<dbReference type="GO" id="GO:0009986">
    <property type="term" value="C:cell surface"/>
    <property type="evidence" value="ECO:0007669"/>
    <property type="project" value="UniProtKB-SubCell"/>
</dbReference>
<evidence type="ECO:0000256" key="6">
    <source>
        <dbReference type="ARBA" id="ARBA00022525"/>
    </source>
</evidence>
<evidence type="ECO:0000256" key="5">
    <source>
        <dbReference type="ARBA" id="ARBA00022490"/>
    </source>
</evidence>
<comment type="subcellular location">
    <subcellularLocation>
        <location evidence="12">Cytoplasm</location>
    </subcellularLocation>
    <subcellularLocation>
        <location evidence="12">Secreted</location>
    </subcellularLocation>
    <subcellularLocation>
        <location evidence="12">Cell surface</location>
    </subcellularLocation>
    <text evidence="12">Fractions of enolase are present in both the cytoplasm and on the cell surface.</text>
</comment>
<comment type="pathway">
    <text evidence="1 12">Carbohydrate degradation; glycolysis; pyruvate from D-glyceraldehyde 3-phosphate: step 4/5.</text>
</comment>
<dbReference type="UniPathway" id="UPA00109">
    <property type="reaction ID" value="UER00187"/>
</dbReference>
<feature type="active site" description="Proton donor" evidence="12 13">
    <location>
        <position position="209"/>
    </location>
</feature>
<feature type="binding site" evidence="12">
    <location>
        <position position="383"/>
    </location>
    <ligand>
        <name>(2R)-2-phosphoglycerate</name>
        <dbReference type="ChEBI" id="CHEBI:58289"/>
    </ligand>
</feature>
<evidence type="ECO:0000256" key="15">
    <source>
        <dbReference type="PIRSR" id="PIRSR001400-3"/>
    </source>
</evidence>
<dbReference type="AlphaFoldDB" id="D2MMA0"/>
<dbReference type="Pfam" id="PF03952">
    <property type="entry name" value="Enolase_N"/>
    <property type="match status" value="1"/>
</dbReference>
<evidence type="ECO:0000256" key="1">
    <source>
        <dbReference type="ARBA" id="ARBA00005031"/>
    </source>
</evidence>
<dbReference type="SMART" id="SM01193">
    <property type="entry name" value="Enolase_N"/>
    <property type="match status" value="1"/>
</dbReference>
<protein>
    <recommendedName>
        <fullName evidence="4 12">Enolase</fullName>
        <ecNumber evidence="3 12">4.2.1.11</ecNumber>
    </recommendedName>
    <alternativeName>
        <fullName evidence="12">2-phospho-D-glycerate hydro-lyase</fullName>
    </alternativeName>
    <alternativeName>
        <fullName evidence="12">2-phosphoglycerate dehydratase</fullName>
    </alternativeName>
</protein>
<feature type="binding site" evidence="12 15">
    <location>
        <position position="302"/>
    </location>
    <ligand>
        <name>Mg(2+)</name>
        <dbReference type="ChEBI" id="CHEBI:18420"/>
    </ligand>
</feature>
<evidence type="ECO:0000256" key="4">
    <source>
        <dbReference type="ARBA" id="ARBA00017068"/>
    </source>
</evidence>
<dbReference type="EMBL" id="ADFR01000002">
    <property type="protein sequence ID" value="EFC06176.1"/>
    <property type="molecule type" value="Genomic_DNA"/>
</dbReference>
<dbReference type="FunFam" id="3.30.390.10:FF:000001">
    <property type="entry name" value="Enolase"/>
    <property type="match status" value="1"/>
</dbReference>
<feature type="binding site" evidence="14">
    <location>
        <position position="329"/>
    </location>
    <ligand>
        <name>substrate</name>
    </ligand>
</feature>
<gene>
    <name evidence="12 18" type="primary">eno</name>
    <name evidence="18" type="ORF">HMPREF9013_0878</name>
</gene>
<dbReference type="SUPFAM" id="SSF54826">
    <property type="entry name" value="Enolase N-terminal domain-like"/>
    <property type="match status" value="1"/>
</dbReference>
<dbReference type="EC" id="4.2.1.11" evidence="3 12"/>
<feature type="binding site" evidence="14">
    <location>
        <begin position="381"/>
        <end position="384"/>
    </location>
    <ligand>
        <name>substrate</name>
    </ligand>
</feature>
<dbReference type="PANTHER" id="PTHR11902:SF1">
    <property type="entry name" value="ENOLASE"/>
    <property type="match status" value="1"/>
</dbReference>
<keyword evidence="7 12" id="KW-0479">Metal-binding</keyword>
<dbReference type="CDD" id="cd03313">
    <property type="entry name" value="enolase"/>
    <property type="match status" value="1"/>
</dbReference>
<dbReference type="Proteomes" id="UP000005017">
    <property type="component" value="Unassembled WGS sequence"/>
</dbReference>
<feature type="binding site" evidence="12 15">
    <location>
        <position position="329"/>
    </location>
    <ligand>
        <name>Mg(2+)</name>
        <dbReference type="ChEBI" id="CHEBI:18420"/>
    </ligand>
</feature>
<evidence type="ECO:0000256" key="3">
    <source>
        <dbReference type="ARBA" id="ARBA00012058"/>
    </source>
</evidence>
<dbReference type="InterPro" id="IPR020811">
    <property type="entry name" value="Enolase_N"/>
</dbReference>
<dbReference type="SFLD" id="SFLDS00001">
    <property type="entry name" value="Enolase"/>
    <property type="match status" value="1"/>
</dbReference>
<dbReference type="PROSITE" id="PS00164">
    <property type="entry name" value="ENOLASE"/>
    <property type="match status" value="1"/>
</dbReference>
<feature type="binding site" evidence="14">
    <location>
        <position position="168"/>
    </location>
    <ligand>
        <name>substrate</name>
    </ligand>
</feature>
<dbReference type="PANTHER" id="PTHR11902">
    <property type="entry name" value="ENOLASE"/>
    <property type="match status" value="1"/>
</dbReference>
<keyword evidence="6 12" id="KW-0964">Secreted</keyword>
<evidence type="ECO:0000313" key="18">
    <source>
        <dbReference type="EMBL" id="EFC06176.1"/>
    </source>
</evidence>
<accession>D2MMA0</accession>
<dbReference type="GO" id="GO:0006096">
    <property type="term" value="P:glycolytic process"/>
    <property type="evidence" value="ECO:0007669"/>
    <property type="project" value="UniProtKB-UniRule"/>
</dbReference>
<keyword evidence="5 12" id="KW-0963">Cytoplasm</keyword>
<feature type="binding site" evidence="12">
    <location>
        <position position="405"/>
    </location>
    <ligand>
        <name>(2R)-2-phosphoglycerate</name>
        <dbReference type="ChEBI" id="CHEBI:58289"/>
    </ligand>
</feature>
<name>D2MMA0_9FIRM</name>
<organism evidence="18 19">
    <name type="scientific">Bulleidia extructa W1219</name>
    <dbReference type="NCBI Taxonomy" id="679192"/>
    <lineage>
        <taxon>Bacteria</taxon>
        <taxon>Bacillati</taxon>
        <taxon>Bacillota</taxon>
        <taxon>Erysipelotrichia</taxon>
        <taxon>Erysipelotrichales</taxon>
        <taxon>Erysipelotrichaceae</taxon>
        <taxon>Bulleidia</taxon>
    </lineage>
</organism>
<dbReference type="OrthoDB" id="9804716at2"/>
<dbReference type="Gene3D" id="3.20.20.120">
    <property type="entry name" value="Enolase-like C-terminal domain"/>
    <property type="match status" value="1"/>
</dbReference>
<dbReference type="PRINTS" id="PR00148">
    <property type="entry name" value="ENOLASE"/>
</dbReference>
<dbReference type="InterPro" id="IPR020810">
    <property type="entry name" value="Enolase_C"/>
</dbReference>
<evidence type="ECO:0000259" key="16">
    <source>
        <dbReference type="SMART" id="SM01192"/>
    </source>
</evidence>
<dbReference type="GO" id="GO:0004634">
    <property type="term" value="F:phosphopyruvate hydratase activity"/>
    <property type="evidence" value="ECO:0007669"/>
    <property type="project" value="UniProtKB-UniRule"/>
</dbReference>
<keyword evidence="9 12" id="KW-0324">Glycolysis</keyword>
<feature type="binding site" evidence="12 15">
    <location>
        <position position="256"/>
    </location>
    <ligand>
        <name>Mg(2+)</name>
        <dbReference type="ChEBI" id="CHEBI:18420"/>
    </ligand>
</feature>
<dbReference type="SFLD" id="SFLDF00002">
    <property type="entry name" value="enolase"/>
    <property type="match status" value="1"/>
</dbReference>
<dbReference type="GO" id="GO:0005576">
    <property type="term" value="C:extracellular region"/>
    <property type="evidence" value="ECO:0007669"/>
    <property type="project" value="UniProtKB-SubCell"/>
</dbReference>
<dbReference type="SMART" id="SM01192">
    <property type="entry name" value="Enolase_C"/>
    <property type="match status" value="1"/>
</dbReference>
<sequence length="449" mass="48739">MPNFIDPIVEVFAREVLDSRGNPTVEAEVYTESGAFGRAIVPSGASTGEREALELRDGDKNRYLGKGTLTAVDNINEKIAPVVEGLNVFDQVLIDRVMIELDGTEFKSNLGANATLAVSLATARAAADSCGLPLYEYIGGTNAKVLPVPMMNVLNGGKHADSASDCQEYMIMPVGADNVHEAVRMGAETFHALKKVLKKYGYNTSVGDEGGYAPSTIKGNHGPLETLGNEGPLELMVEAVKEAGYELGKDICFAMDLAASEFYDAEKGKYVLSRSGEGEKSSEEMIEMLERWVEKYPLTSIEDGLAENDWDGWVELTKRLGEKVQLVGDDLFVTNTTYIKKGIELGAANSVLIKVNQIGTLTETLDAIEMAKEAKYTAVVSHRSGESEDSTIADLVVATNAGQIKTGSLSRTDRIAKYNQLMRIEEELDEVAQYRGRKAFYNVKAVSSK</sequence>
<comment type="caution">
    <text evidence="18">The sequence shown here is derived from an EMBL/GenBank/DDBJ whole genome shotgun (WGS) entry which is preliminary data.</text>
</comment>
<dbReference type="STRING" id="679192.HMPREF9013_0878"/>
<dbReference type="PIRSF" id="PIRSF001400">
    <property type="entry name" value="Enolase"/>
    <property type="match status" value="1"/>
</dbReference>
<comment type="similarity">
    <text evidence="2 12">Belongs to the enolase family.</text>
</comment>
<dbReference type="InterPro" id="IPR029017">
    <property type="entry name" value="Enolase-like_N"/>
</dbReference>
<comment type="function">
    <text evidence="12">Catalyzes the reversible conversion of 2-phosphoglycerate (2-PG) into phosphoenolpyruvate (PEP). It is essential for the degradation of carbohydrates via glycolysis.</text>
</comment>
<feature type="binding site" evidence="14">
    <location>
        <position position="159"/>
    </location>
    <ligand>
        <name>substrate</name>
    </ligand>
</feature>
<dbReference type="FunFam" id="3.20.20.120:FF:000001">
    <property type="entry name" value="Enolase"/>
    <property type="match status" value="1"/>
</dbReference>
<proteinExistence type="inferred from homology"/>
<dbReference type="InterPro" id="IPR020809">
    <property type="entry name" value="Enolase_CS"/>
</dbReference>
<dbReference type="eggNOG" id="COG0148">
    <property type="taxonomic scope" value="Bacteria"/>
</dbReference>
<comment type="cofactor">
    <cofactor evidence="15">
        <name>Mg(2+)</name>
        <dbReference type="ChEBI" id="CHEBI:18420"/>
    </cofactor>
    <text evidence="15">Mg(2+) is required for catalysis and for stabilizing the dimer.</text>
</comment>
<dbReference type="HAMAP" id="MF_00318">
    <property type="entry name" value="Enolase"/>
    <property type="match status" value="1"/>
</dbReference>
<comment type="cofactor">
    <cofactor evidence="12">
        <name>Mg(2+)</name>
        <dbReference type="ChEBI" id="CHEBI:18420"/>
    </cofactor>
    <text evidence="12">Binds a second Mg(2+) ion via substrate during catalysis.</text>
</comment>
<reference evidence="18" key="1">
    <citation type="submission" date="2009-12" db="EMBL/GenBank/DDBJ databases">
        <authorList>
            <person name="Miao Y.-W."/>
            <person name="Wu G.-S."/>
            <person name="Kong Q.-P."/>
            <person name="Ouyang Y.-N."/>
            <person name="Liang J.-P."/>
            <person name="Yang Z.-Y."/>
            <person name="Yu N."/>
            <person name="Zhang Y.-P."/>
        </authorList>
    </citation>
    <scope>NUCLEOTIDE SEQUENCE</scope>
    <source>
        <strain evidence="18">W1219</strain>
    </source>
</reference>
<evidence type="ECO:0000256" key="8">
    <source>
        <dbReference type="ARBA" id="ARBA00022842"/>
    </source>
</evidence>
<keyword evidence="19" id="KW-1185">Reference proteome</keyword>
<evidence type="ECO:0000256" key="12">
    <source>
        <dbReference type="HAMAP-Rule" id="MF_00318"/>
    </source>
</evidence>
<feature type="binding site" evidence="14">
    <location>
        <position position="302"/>
    </location>
    <ligand>
        <name>substrate</name>
    </ligand>
</feature>
<dbReference type="GO" id="GO:0000015">
    <property type="term" value="C:phosphopyruvate hydratase complex"/>
    <property type="evidence" value="ECO:0007669"/>
    <property type="project" value="InterPro"/>
</dbReference>
<dbReference type="GO" id="GO:0000287">
    <property type="term" value="F:magnesium ion binding"/>
    <property type="evidence" value="ECO:0007669"/>
    <property type="project" value="UniProtKB-UniRule"/>
</dbReference>
<evidence type="ECO:0000256" key="10">
    <source>
        <dbReference type="ARBA" id="ARBA00023239"/>
    </source>
</evidence>
<feature type="binding site" evidence="14">
    <location>
        <position position="405"/>
    </location>
    <ligand>
        <name>substrate</name>
    </ligand>
</feature>
<keyword evidence="10 12" id="KW-0456">Lyase</keyword>
<dbReference type="NCBIfam" id="TIGR01060">
    <property type="entry name" value="eno"/>
    <property type="match status" value="1"/>
</dbReference>
<keyword evidence="18" id="KW-0670">Pyruvate</keyword>
<dbReference type="SUPFAM" id="SSF51604">
    <property type="entry name" value="Enolase C-terminal domain-like"/>
    <property type="match status" value="1"/>
</dbReference>
<evidence type="ECO:0000256" key="11">
    <source>
        <dbReference type="ARBA" id="ARBA00048951"/>
    </source>
</evidence>
<evidence type="ECO:0000256" key="13">
    <source>
        <dbReference type="PIRSR" id="PIRSR001400-1"/>
    </source>
</evidence>
<dbReference type="Pfam" id="PF00113">
    <property type="entry name" value="Enolase_C"/>
    <property type="match status" value="1"/>
</dbReference>
<feature type="domain" description="Enolase C-terminal TIM barrel" evidence="16">
    <location>
        <begin position="143"/>
        <end position="442"/>
    </location>
</feature>
<feature type="binding site" evidence="12">
    <location>
        <position position="354"/>
    </location>
    <ligand>
        <name>(2R)-2-phosphoglycerate</name>
        <dbReference type="ChEBI" id="CHEBI:58289"/>
    </ligand>
</feature>
<dbReference type="InterPro" id="IPR000941">
    <property type="entry name" value="Enolase"/>
</dbReference>
<evidence type="ECO:0000256" key="7">
    <source>
        <dbReference type="ARBA" id="ARBA00022723"/>
    </source>
</evidence>
<evidence type="ECO:0000256" key="14">
    <source>
        <dbReference type="PIRSR" id="PIRSR001400-2"/>
    </source>
</evidence>
<feature type="active site" description="Proton acceptor" evidence="12 13">
    <location>
        <position position="354"/>
    </location>
</feature>
<comment type="catalytic activity">
    <reaction evidence="11">
        <text>(2R)-2-phosphoglycerate = phosphoenolpyruvate + H2O</text>
        <dbReference type="Rhea" id="RHEA:10164"/>
        <dbReference type="ChEBI" id="CHEBI:15377"/>
        <dbReference type="ChEBI" id="CHEBI:58289"/>
        <dbReference type="ChEBI" id="CHEBI:58702"/>
        <dbReference type="EC" id="4.2.1.11"/>
    </reaction>
    <physiologicalReaction direction="left-to-right" evidence="11">
        <dbReference type="Rhea" id="RHEA:10165"/>
    </physiologicalReaction>
</comment>
<evidence type="ECO:0000313" key="19">
    <source>
        <dbReference type="Proteomes" id="UP000005017"/>
    </source>
</evidence>
<feature type="binding site" evidence="12">
    <location>
        <position position="167"/>
    </location>
    <ligand>
        <name>(2R)-2-phosphoglycerate</name>
        <dbReference type="ChEBI" id="CHEBI:58289"/>
    </ligand>
</feature>
<keyword evidence="8 12" id="KW-0460">Magnesium</keyword>
<feature type="binding site" evidence="12">
    <location>
        <position position="384"/>
    </location>
    <ligand>
        <name>(2R)-2-phosphoglycerate</name>
        <dbReference type="ChEBI" id="CHEBI:58289"/>
    </ligand>
</feature>
<evidence type="ECO:0000256" key="9">
    <source>
        <dbReference type="ARBA" id="ARBA00023152"/>
    </source>
</evidence>
<evidence type="ECO:0000259" key="17">
    <source>
        <dbReference type="SMART" id="SM01193"/>
    </source>
</evidence>
<evidence type="ECO:0000256" key="2">
    <source>
        <dbReference type="ARBA" id="ARBA00009604"/>
    </source>
</evidence>
<dbReference type="SFLD" id="SFLDG00178">
    <property type="entry name" value="enolase"/>
    <property type="match status" value="1"/>
</dbReference>